<reference evidence="7 8" key="1">
    <citation type="submission" date="2020-07" db="EMBL/GenBank/DDBJ databases">
        <title>Gai3-2, isolated from salt lake.</title>
        <authorList>
            <person name="Cui H."/>
            <person name="Shi X."/>
        </authorList>
    </citation>
    <scope>NUCLEOTIDE SEQUENCE [LARGE SCALE GENOMIC DNA]</scope>
    <source>
        <strain evidence="7 8">Gai3-2</strain>
    </source>
</reference>
<dbReference type="Pfam" id="PF01343">
    <property type="entry name" value="Peptidase_S49"/>
    <property type="match status" value="1"/>
</dbReference>
<keyword evidence="3" id="KW-0378">Hydrolase</keyword>
<dbReference type="GO" id="GO:0006508">
    <property type="term" value="P:proteolysis"/>
    <property type="evidence" value="ECO:0007669"/>
    <property type="project" value="UniProtKB-KW"/>
</dbReference>
<dbReference type="RefSeq" id="WP_179167638.1">
    <property type="nucleotide sequence ID" value="NZ_CP058529.1"/>
</dbReference>
<accession>A0A7D5L2I7</accession>
<dbReference type="KEGG" id="halg:HUG10_00240"/>
<feature type="domain" description="Peptidase S49" evidence="6">
    <location>
        <begin position="143"/>
        <end position="288"/>
    </location>
</feature>
<evidence type="ECO:0000256" key="4">
    <source>
        <dbReference type="ARBA" id="ARBA00022825"/>
    </source>
</evidence>
<dbReference type="InterPro" id="IPR002142">
    <property type="entry name" value="Peptidase_S49"/>
</dbReference>
<dbReference type="Proteomes" id="UP000509750">
    <property type="component" value="Chromosome"/>
</dbReference>
<dbReference type="Gene3D" id="3.90.226.10">
    <property type="entry name" value="2-enoyl-CoA Hydratase, Chain A, domain 1"/>
    <property type="match status" value="1"/>
</dbReference>
<dbReference type="InterPro" id="IPR029045">
    <property type="entry name" value="ClpP/crotonase-like_dom_sf"/>
</dbReference>
<gene>
    <name evidence="7" type="ORF">HUG10_00240</name>
</gene>
<name>A0A7D5L2I7_9EURY</name>
<proteinExistence type="inferred from homology"/>
<dbReference type="Gene3D" id="6.20.330.10">
    <property type="match status" value="1"/>
</dbReference>
<dbReference type="PANTHER" id="PTHR33209">
    <property type="entry name" value="PROTEASE 4"/>
    <property type="match status" value="1"/>
</dbReference>
<comment type="similarity">
    <text evidence="1">Belongs to the peptidase S49 family.</text>
</comment>
<evidence type="ECO:0000313" key="8">
    <source>
        <dbReference type="Proteomes" id="UP000509750"/>
    </source>
</evidence>
<evidence type="ECO:0000256" key="3">
    <source>
        <dbReference type="ARBA" id="ARBA00022801"/>
    </source>
</evidence>
<keyword evidence="5" id="KW-0812">Transmembrane</keyword>
<evidence type="ECO:0000259" key="6">
    <source>
        <dbReference type="Pfam" id="PF01343"/>
    </source>
</evidence>
<keyword evidence="5" id="KW-1133">Transmembrane helix</keyword>
<protein>
    <submittedName>
        <fullName evidence="7">S49 family peptidase</fullName>
    </submittedName>
</protein>
<feature type="transmembrane region" description="Helical" evidence="5">
    <location>
        <begin position="12"/>
        <end position="30"/>
    </location>
</feature>
<keyword evidence="4" id="KW-0720">Serine protease</keyword>
<dbReference type="AlphaFoldDB" id="A0A7D5L2I7"/>
<evidence type="ECO:0000313" key="7">
    <source>
        <dbReference type="EMBL" id="QLG26063.1"/>
    </source>
</evidence>
<dbReference type="GO" id="GO:0008236">
    <property type="term" value="F:serine-type peptidase activity"/>
    <property type="evidence" value="ECO:0007669"/>
    <property type="project" value="UniProtKB-KW"/>
</dbReference>
<evidence type="ECO:0000256" key="5">
    <source>
        <dbReference type="SAM" id="Phobius"/>
    </source>
</evidence>
<dbReference type="InterPro" id="IPR047272">
    <property type="entry name" value="S49_SppA_C"/>
</dbReference>
<feature type="transmembrane region" description="Helical" evidence="5">
    <location>
        <begin position="36"/>
        <end position="56"/>
    </location>
</feature>
<feature type="transmembrane region" description="Helical" evidence="5">
    <location>
        <begin position="307"/>
        <end position="326"/>
    </location>
</feature>
<dbReference type="PANTHER" id="PTHR33209:SF1">
    <property type="entry name" value="PEPTIDASE S49 DOMAIN-CONTAINING PROTEIN"/>
    <property type="match status" value="1"/>
</dbReference>
<organism evidence="7 8">
    <name type="scientific">Halorarum halophilum</name>
    <dbReference type="NCBI Taxonomy" id="2743090"/>
    <lineage>
        <taxon>Archaea</taxon>
        <taxon>Methanobacteriati</taxon>
        <taxon>Methanobacteriota</taxon>
        <taxon>Stenosarchaea group</taxon>
        <taxon>Halobacteria</taxon>
        <taxon>Halobacteriales</taxon>
        <taxon>Haloferacaceae</taxon>
        <taxon>Halorarum</taxon>
    </lineage>
</organism>
<dbReference type="OrthoDB" id="31107at2157"/>
<dbReference type="SUPFAM" id="SSF52096">
    <property type="entry name" value="ClpP/crotonase"/>
    <property type="match status" value="1"/>
</dbReference>
<keyword evidence="2" id="KW-0645">Protease</keyword>
<evidence type="ECO:0000256" key="2">
    <source>
        <dbReference type="ARBA" id="ARBA00022670"/>
    </source>
</evidence>
<keyword evidence="8" id="KW-1185">Reference proteome</keyword>
<dbReference type="GeneID" id="56027215"/>
<sequence>MEDSTQNAVRILGILAAALLAAILGYVLLYRVPADITDLLGILLTVGLVLLAVRLASRVLAHRFADYTVAEVKVAGPITRDSGGGRPLPSSPTTPDADEIVEQIERADDDPNVEALMLKLNTPGGEVVPSDDIRLAAMEFDGPTVAYTTDLCASGGMWIASGCDELWARDASLVGSIGVRFSQTRFDDLADRYGISYERIVSGDYKDSLGAPFKELEPREREYLQGLSDAWYDNFVERVADSFDLTETAVRDTEARVFLGEDAASMGLVTALGTDEDAEERVGELIGVEPVREEFEPRRGLTERFRFGAASVAYALGAGAASVLAGEDGGLEL</sequence>
<evidence type="ECO:0000256" key="1">
    <source>
        <dbReference type="ARBA" id="ARBA00008683"/>
    </source>
</evidence>
<dbReference type="EMBL" id="CP058529">
    <property type="protein sequence ID" value="QLG26063.1"/>
    <property type="molecule type" value="Genomic_DNA"/>
</dbReference>
<keyword evidence="5" id="KW-0472">Membrane</keyword>
<dbReference type="CDD" id="cd07023">
    <property type="entry name" value="S49_Sppa_N_C"/>
    <property type="match status" value="1"/>
</dbReference>